<evidence type="ECO:0000313" key="2">
    <source>
        <dbReference type="Proteomes" id="UP000004162"/>
    </source>
</evidence>
<proteinExistence type="predicted"/>
<comment type="caution">
    <text evidence="1">The sequence shown here is derived from an EMBL/GenBank/DDBJ whole genome shotgun (WGS) entry which is preliminary data.</text>
</comment>
<keyword evidence="2" id="KW-1185">Reference proteome</keyword>
<name>Q0YS27_9CHLB</name>
<dbReference type="EMBL" id="AASE01000007">
    <property type="protein sequence ID" value="EAT59158.1"/>
    <property type="molecule type" value="Genomic_DNA"/>
</dbReference>
<evidence type="ECO:0008006" key="3">
    <source>
        <dbReference type="Google" id="ProtNLM"/>
    </source>
</evidence>
<gene>
    <name evidence="1" type="ORF">CferDRAFT_1165</name>
</gene>
<evidence type="ECO:0000313" key="1">
    <source>
        <dbReference type="EMBL" id="EAT59158.1"/>
    </source>
</evidence>
<accession>Q0YS27</accession>
<sequence>MEQQKLRDLLETLHRELEGVDSVDETTLNVLSNLREDIGKLVDENGSIRESESRADRMNEAIEHFEADHPKLSMTIQHVLDSLARMGF</sequence>
<organism evidence="1 2">
    <name type="scientific">Chlorobium ferrooxidans DSM 13031</name>
    <dbReference type="NCBI Taxonomy" id="377431"/>
    <lineage>
        <taxon>Bacteria</taxon>
        <taxon>Pseudomonadati</taxon>
        <taxon>Chlorobiota</taxon>
        <taxon>Chlorobiia</taxon>
        <taxon>Chlorobiales</taxon>
        <taxon>Chlorobiaceae</taxon>
        <taxon>Chlorobium/Pelodictyon group</taxon>
        <taxon>Chlorobium</taxon>
    </lineage>
</organism>
<protein>
    <recommendedName>
        <fullName evidence="3">DUF4404 family protein</fullName>
    </recommendedName>
</protein>
<dbReference type="Proteomes" id="UP000004162">
    <property type="component" value="Unassembled WGS sequence"/>
</dbReference>
<reference evidence="1 2" key="2">
    <citation type="submission" date="2006-07" db="EMBL/GenBank/DDBJ databases">
        <title>Sequencing of the draft genome and assembly of Chlorobium ferroxidans DSM 13031.</title>
        <authorList>
            <consortium name="US DOE Joint Genome Institute (JGI-PGF)"/>
            <person name="Copeland A."/>
            <person name="Lucas S."/>
            <person name="Lapidus A."/>
            <person name="Barry K."/>
            <person name="Glavina del Rio T."/>
            <person name="Dalin E."/>
            <person name="Tice H."/>
            <person name="Bruce D."/>
            <person name="Pitluck S."/>
            <person name="Richardson P."/>
        </authorList>
    </citation>
    <scope>NUCLEOTIDE SEQUENCE [LARGE SCALE GENOMIC DNA]</scope>
    <source>
        <strain evidence="1 2">DSM 13031</strain>
    </source>
</reference>
<dbReference type="Pfam" id="PF14357">
    <property type="entry name" value="DUF4404"/>
    <property type="match status" value="1"/>
</dbReference>
<dbReference type="InterPro" id="IPR025516">
    <property type="entry name" value="DUF4404"/>
</dbReference>
<dbReference type="OrthoDB" id="595265at2"/>
<dbReference type="AlphaFoldDB" id="Q0YS27"/>
<reference evidence="1 2" key="1">
    <citation type="submission" date="2006-07" db="EMBL/GenBank/DDBJ databases">
        <title>Annotation of the draft genome assembly of Chlorobium ferroxidans DSM 13031.</title>
        <authorList>
            <consortium name="US DOE Joint Genome Institute (JGI-ORNL)"/>
            <person name="Larimer F."/>
            <person name="Land M."/>
            <person name="Hauser L."/>
        </authorList>
    </citation>
    <scope>NUCLEOTIDE SEQUENCE [LARGE SCALE GENOMIC DNA]</scope>
    <source>
        <strain evidence="1 2">DSM 13031</strain>
    </source>
</reference>
<dbReference type="RefSeq" id="WP_006366226.1">
    <property type="nucleotide sequence ID" value="NZ_AASE01000007.1"/>
</dbReference>